<comment type="catalytic activity">
    <reaction evidence="9 10">
        <text>uridine(1498) in 16S rRNA + S-adenosyl-L-methionine = N(3)-methyluridine(1498) in 16S rRNA + S-adenosyl-L-homocysteine + H(+)</text>
        <dbReference type="Rhea" id="RHEA:42920"/>
        <dbReference type="Rhea" id="RHEA-COMP:10283"/>
        <dbReference type="Rhea" id="RHEA-COMP:10284"/>
        <dbReference type="ChEBI" id="CHEBI:15378"/>
        <dbReference type="ChEBI" id="CHEBI:57856"/>
        <dbReference type="ChEBI" id="CHEBI:59789"/>
        <dbReference type="ChEBI" id="CHEBI:65315"/>
        <dbReference type="ChEBI" id="CHEBI:74502"/>
        <dbReference type="EC" id="2.1.1.193"/>
    </reaction>
</comment>
<evidence type="ECO:0000259" key="12">
    <source>
        <dbReference type="Pfam" id="PF20260"/>
    </source>
</evidence>
<proteinExistence type="inferred from homology"/>
<evidence type="ECO:0000256" key="9">
    <source>
        <dbReference type="ARBA" id="ARBA00047944"/>
    </source>
</evidence>
<dbReference type="InterPro" id="IPR046886">
    <property type="entry name" value="RsmE_MTase_dom"/>
</dbReference>
<dbReference type="Pfam" id="PF20260">
    <property type="entry name" value="PUA_4"/>
    <property type="match status" value="1"/>
</dbReference>
<dbReference type="PIRSF" id="PIRSF015601">
    <property type="entry name" value="MTase_slr0722"/>
    <property type="match status" value="1"/>
</dbReference>
<evidence type="ECO:0000256" key="6">
    <source>
        <dbReference type="ARBA" id="ARBA00022679"/>
    </source>
</evidence>
<evidence type="ECO:0000313" key="14">
    <source>
        <dbReference type="Proteomes" id="UP000187735"/>
    </source>
</evidence>
<dbReference type="InterPro" id="IPR015947">
    <property type="entry name" value="PUA-like_sf"/>
</dbReference>
<dbReference type="Gene3D" id="3.40.1280.10">
    <property type="match status" value="1"/>
</dbReference>
<evidence type="ECO:0000256" key="8">
    <source>
        <dbReference type="ARBA" id="ARBA00025699"/>
    </source>
</evidence>
<organism evidence="13 14">
    <name type="scientific">Fuerstiella marisgermanici</name>
    <dbReference type="NCBI Taxonomy" id="1891926"/>
    <lineage>
        <taxon>Bacteria</taxon>
        <taxon>Pseudomonadati</taxon>
        <taxon>Planctomycetota</taxon>
        <taxon>Planctomycetia</taxon>
        <taxon>Planctomycetales</taxon>
        <taxon>Planctomycetaceae</taxon>
        <taxon>Fuerstiella</taxon>
    </lineage>
</organism>
<accession>A0A1P8WLB0</accession>
<evidence type="ECO:0000259" key="11">
    <source>
        <dbReference type="Pfam" id="PF04452"/>
    </source>
</evidence>
<dbReference type="KEGG" id="fmr:Fuma_04496"/>
<keyword evidence="6 10" id="KW-0808">Transferase</keyword>
<dbReference type="GO" id="GO:0070042">
    <property type="term" value="F:rRNA (uridine-N3-)-methyltransferase activity"/>
    <property type="evidence" value="ECO:0007669"/>
    <property type="project" value="TreeGrafter"/>
</dbReference>
<dbReference type="InterPro" id="IPR046887">
    <property type="entry name" value="RsmE_PUA-like"/>
</dbReference>
<dbReference type="InterPro" id="IPR006700">
    <property type="entry name" value="RsmE"/>
</dbReference>
<dbReference type="Proteomes" id="UP000187735">
    <property type="component" value="Chromosome"/>
</dbReference>
<feature type="domain" description="Ribosomal RNA small subunit methyltransferase E methyltransferase" evidence="11">
    <location>
        <begin position="75"/>
        <end position="230"/>
    </location>
</feature>
<dbReference type="SUPFAM" id="SSF88697">
    <property type="entry name" value="PUA domain-like"/>
    <property type="match status" value="1"/>
</dbReference>
<keyword evidence="4 10" id="KW-0698">rRNA processing</keyword>
<reference evidence="13 14" key="1">
    <citation type="journal article" date="2016" name="Front. Microbiol.">
        <title>Fuerstia marisgermanicae gen. nov., sp. nov., an Unusual Member of the Phylum Planctomycetes from the German Wadden Sea.</title>
        <authorList>
            <person name="Kohn T."/>
            <person name="Heuer A."/>
            <person name="Jogler M."/>
            <person name="Vollmers J."/>
            <person name="Boedeker C."/>
            <person name="Bunk B."/>
            <person name="Rast P."/>
            <person name="Borchert D."/>
            <person name="Glockner I."/>
            <person name="Freese H.M."/>
            <person name="Klenk H.P."/>
            <person name="Overmann J."/>
            <person name="Kaster A.K."/>
            <person name="Rohde M."/>
            <person name="Wiegand S."/>
            <person name="Jogler C."/>
        </authorList>
    </citation>
    <scope>NUCLEOTIDE SEQUENCE [LARGE SCALE GENOMIC DNA]</scope>
    <source>
        <strain evidence="13 14">NH11</strain>
    </source>
</reference>
<dbReference type="InterPro" id="IPR029028">
    <property type="entry name" value="Alpha/beta_knot_MTases"/>
</dbReference>
<dbReference type="CDD" id="cd18084">
    <property type="entry name" value="RsmE-like"/>
    <property type="match status" value="1"/>
</dbReference>
<dbReference type="Pfam" id="PF04452">
    <property type="entry name" value="Methyltrans_RNA"/>
    <property type="match status" value="1"/>
</dbReference>
<comment type="function">
    <text evidence="8 10">Specifically methylates the N3 position of the uracil ring of uridine 1498 (m3U1498) in 16S rRNA. Acts on the fully assembled 30S ribosomal subunit.</text>
</comment>
<dbReference type="PANTHER" id="PTHR30027">
    <property type="entry name" value="RIBOSOMAL RNA SMALL SUBUNIT METHYLTRANSFERASE E"/>
    <property type="match status" value="1"/>
</dbReference>
<evidence type="ECO:0000256" key="7">
    <source>
        <dbReference type="ARBA" id="ARBA00022691"/>
    </source>
</evidence>
<dbReference type="EC" id="2.1.1.193" evidence="10"/>
<dbReference type="GO" id="GO:0070475">
    <property type="term" value="P:rRNA base methylation"/>
    <property type="evidence" value="ECO:0007669"/>
    <property type="project" value="TreeGrafter"/>
</dbReference>
<dbReference type="PANTHER" id="PTHR30027:SF3">
    <property type="entry name" value="16S RRNA (URACIL(1498)-N(3))-METHYLTRANSFERASE"/>
    <property type="match status" value="1"/>
</dbReference>
<dbReference type="NCBIfam" id="TIGR00046">
    <property type="entry name" value="RsmE family RNA methyltransferase"/>
    <property type="match status" value="1"/>
</dbReference>
<comment type="subcellular location">
    <subcellularLocation>
        <location evidence="1 10">Cytoplasm</location>
    </subcellularLocation>
</comment>
<protein>
    <recommendedName>
        <fullName evidence="10">Ribosomal RNA small subunit methyltransferase E</fullName>
        <ecNumber evidence="10">2.1.1.193</ecNumber>
    </recommendedName>
</protein>
<evidence type="ECO:0000256" key="5">
    <source>
        <dbReference type="ARBA" id="ARBA00022603"/>
    </source>
</evidence>
<dbReference type="RefSeq" id="WP_077026094.1">
    <property type="nucleotide sequence ID" value="NZ_CP017641.1"/>
</dbReference>
<dbReference type="SUPFAM" id="SSF75217">
    <property type="entry name" value="alpha/beta knot"/>
    <property type="match status" value="1"/>
</dbReference>
<keyword evidence="14" id="KW-1185">Reference proteome</keyword>
<gene>
    <name evidence="13" type="primary">rsmE</name>
    <name evidence="13" type="ORF">Fuma_04496</name>
</gene>
<evidence type="ECO:0000256" key="3">
    <source>
        <dbReference type="ARBA" id="ARBA00022490"/>
    </source>
</evidence>
<evidence type="ECO:0000256" key="1">
    <source>
        <dbReference type="ARBA" id="ARBA00004496"/>
    </source>
</evidence>
<keyword evidence="5 10" id="KW-0489">Methyltransferase</keyword>
<sequence length="239" mass="25699">MADRFFCPDLSGDFATLEHAEAHHALHVMRVKPGHTVTLFDGAGTVAVATVQKASRRDIRTQIVERSFHERRLTAAVTIAAVPPKGDRLKWMVEKLTELGVDRFVPLQCERAVVDPRQSKLDKLSTTVISAAKQCGRAWLMEIAEPVEFNDLLERHTGGTERVLLAHPGAQPCPLSSNGAPACSTSILIGPEGGFTDDEVQKAEQCGAGLVSWQGPILRTETAAVVFATVALAAQAGSQ</sequence>
<dbReference type="AlphaFoldDB" id="A0A1P8WLB0"/>
<dbReference type="EMBL" id="CP017641">
    <property type="protein sequence ID" value="APZ94846.1"/>
    <property type="molecule type" value="Genomic_DNA"/>
</dbReference>
<feature type="domain" description="Ribosomal RNA small subunit methyltransferase E PUA-like" evidence="12">
    <location>
        <begin position="20"/>
        <end position="62"/>
    </location>
</feature>
<comment type="similarity">
    <text evidence="2 10">Belongs to the RNA methyltransferase RsmE family.</text>
</comment>
<dbReference type="STRING" id="1891926.Fuma_04496"/>
<name>A0A1P8WLB0_9PLAN</name>
<dbReference type="GO" id="GO:0005737">
    <property type="term" value="C:cytoplasm"/>
    <property type="evidence" value="ECO:0007669"/>
    <property type="project" value="UniProtKB-SubCell"/>
</dbReference>
<keyword evidence="3 10" id="KW-0963">Cytoplasm</keyword>
<evidence type="ECO:0000313" key="13">
    <source>
        <dbReference type="EMBL" id="APZ94846.1"/>
    </source>
</evidence>
<keyword evidence="7 10" id="KW-0949">S-adenosyl-L-methionine</keyword>
<evidence type="ECO:0000256" key="2">
    <source>
        <dbReference type="ARBA" id="ARBA00005528"/>
    </source>
</evidence>
<dbReference type="InterPro" id="IPR029026">
    <property type="entry name" value="tRNA_m1G_MTases_N"/>
</dbReference>
<dbReference type="OrthoDB" id="9815641at2"/>
<evidence type="ECO:0000256" key="4">
    <source>
        <dbReference type="ARBA" id="ARBA00022552"/>
    </source>
</evidence>
<evidence type="ECO:0000256" key="10">
    <source>
        <dbReference type="PIRNR" id="PIRNR015601"/>
    </source>
</evidence>